<protein>
    <submittedName>
        <fullName evidence="1">Uncharacterized protein</fullName>
    </submittedName>
</protein>
<organism evidence="1 2">
    <name type="scientific">Candidatus Acidiferrum panamense</name>
    <dbReference type="NCBI Taxonomy" id="2741543"/>
    <lineage>
        <taxon>Bacteria</taxon>
        <taxon>Pseudomonadati</taxon>
        <taxon>Acidobacteriota</taxon>
        <taxon>Terriglobia</taxon>
        <taxon>Candidatus Acidiferrales</taxon>
        <taxon>Candidatus Acidiferrum</taxon>
    </lineage>
</organism>
<sequence length="60" mass="6959">MTERFRRRDFGHIDLQLIVEDPTAYAKPWGGSLVLNYVPDEELIESICENEKDVPHMVGK</sequence>
<reference evidence="1" key="1">
    <citation type="submission" date="2020-06" db="EMBL/GenBank/DDBJ databases">
        <title>Legume-microbial interactions unlock mineral nutrients during tropical forest succession.</title>
        <authorList>
            <person name="Epihov D.Z."/>
        </authorList>
    </citation>
    <scope>NUCLEOTIDE SEQUENCE [LARGE SCALE GENOMIC DNA]</scope>
    <source>
        <strain evidence="1">Pan2503</strain>
    </source>
</reference>
<dbReference type="AlphaFoldDB" id="A0A7V8NUG5"/>
<accession>A0A7V8NUG5</accession>
<dbReference type="Proteomes" id="UP000567293">
    <property type="component" value="Unassembled WGS sequence"/>
</dbReference>
<gene>
    <name evidence="1" type="ORF">HRJ53_22360</name>
</gene>
<dbReference type="EMBL" id="JACDQQ010002156">
    <property type="protein sequence ID" value="MBA0087738.1"/>
    <property type="molecule type" value="Genomic_DNA"/>
</dbReference>
<proteinExistence type="predicted"/>
<comment type="caution">
    <text evidence="1">The sequence shown here is derived from an EMBL/GenBank/DDBJ whole genome shotgun (WGS) entry which is preliminary data.</text>
</comment>
<name>A0A7V8NUG5_9BACT</name>
<keyword evidence="2" id="KW-1185">Reference proteome</keyword>
<evidence type="ECO:0000313" key="1">
    <source>
        <dbReference type="EMBL" id="MBA0087738.1"/>
    </source>
</evidence>
<evidence type="ECO:0000313" key="2">
    <source>
        <dbReference type="Proteomes" id="UP000567293"/>
    </source>
</evidence>